<evidence type="ECO:0000313" key="1">
    <source>
        <dbReference type="EMBL" id="ORE00673.1"/>
    </source>
</evidence>
<sequence length="88" mass="10370">IPSFCLLPFYLAKQLLHEIKQFCIMSSSKAMKDRLQHAEGWWNANRPRKIAMVDNPFIPRNANQALIYQEKPVHQKHYNNHNIELVNA</sequence>
<reference evidence="1" key="1">
    <citation type="journal article" date="2016" name="Proc. Natl. Acad. Sci. U.S.A.">
        <title>Lipid metabolic changes in an early divergent fungus govern the establishment of a mutualistic symbiosis with endobacteria.</title>
        <authorList>
            <person name="Lastovetsky O.A."/>
            <person name="Gaspar M.L."/>
            <person name="Mondo S.J."/>
            <person name="LaButti K.M."/>
            <person name="Sandor L."/>
            <person name="Grigoriev I.V."/>
            <person name="Henry S.A."/>
            <person name="Pawlowska T.E."/>
        </authorList>
    </citation>
    <scope>NUCLEOTIDE SEQUENCE [LARGE SCALE GENOMIC DNA]</scope>
    <source>
        <strain evidence="1">ATCC 52814</strain>
    </source>
</reference>
<organism evidence="1">
    <name type="scientific">Rhizopus microsporus var. microsporus</name>
    <dbReference type="NCBI Taxonomy" id="86635"/>
    <lineage>
        <taxon>Eukaryota</taxon>
        <taxon>Fungi</taxon>
        <taxon>Fungi incertae sedis</taxon>
        <taxon>Mucoromycota</taxon>
        <taxon>Mucoromycotina</taxon>
        <taxon>Mucoromycetes</taxon>
        <taxon>Mucorales</taxon>
        <taxon>Mucorineae</taxon>
        <taxon>Rhizopodaceae</taxon>
        <taxon>Rhizopus</taxon>
    </lineage>
</organism>
<feature type="non-terminal residue" evidence="1">
    <location>
        <position position="1"/>
    </location>
</feature>
<feature type="non-terminal residue" evidence="1">
    <location>
        <position position="88"/>
    </location>
</feature>
<name>A0A1X0QLM0_RHIZD</name>
<proteinExistence type="predicted"/>
<accession>A0A1X0QLM0</accession>
<dbReference type="Proteomes" id="UP000242414">
    <property type="component" value="Unassembled WGS sequence"/>
</dbReference>
<dbReference type="OrthoDB" id="2275032at2759"/>
<dbReference type="AlphaFoldDB" id="A0A1X0QLM0"/>
<dbReference type="VEuPathDB" id="FungiDB:BCV72DRAFT_182630"/>
<dbReference type="EMBL" id="KV922404">
    <property type="protein sequence ID" value="ORE00673.1"/>
    <property type="molecule type" value="Genomic_DNA"/>
</dbReference>
<gene>
    <name evidence="1" type="ORF">BCV72DRAFT_182630</name>
</gene>
<protein>
    <submittedName>
        <fullName evidence="1">Uncharacterized protein</fullName>
    </submittedName>
</protein>